<dbReference type="Proteomes" id="UP000815677">
    <property type="component" value="Unassembled WGS sequence"/>
</dbReference>
<organism evidence="1 2">
    <name type="scientific">Mycena chlorophos</name>
    <name type="common">Agaric fungus</name>
    <name type="synonym">Agaricus chlorophos</name>
    <dbReference type="NCBI Taxonomy" id="658473"/>
    <lineage>
        <taxon>Eukaryota</taxon>
        <taxon>Fungi</taxon>
        <taxon>Dikarya</taxon>
        <taxon>Basidiomycota</taxon>
        <taxon>Agaricomycotina</taxon>
        <taxon>Agaricomycetes</taxon>
        <taxon>Agaricomycetidae</taxon>
        <taxon>Agaricales</taxon>
        <taxon>Marasmiineae</taxon>
        <taxon>Mycenaceae</taxon>
        <taxon>Mycena</taxon>
    </lineage>
</organism>
<proteinExistence type="predicted"/>
<evidence type="ECO:0000313" key="1">
    <source>
        <dbReference type="EMBL" id="GAT42657.1"/>
    </source>
</evidence>
<evidence type="ECO:0000313" key="2">
    <source>
        <dbReference type="Proteomes" id="UP000815677"/>
    </source>
</evidence>
<gene>
    <name evidence="1" type="ORF">MCHLO_00366</name>
</gene>
<protein>
    <submittedName>
        <fullName evidence="1">Uncharacterized protein</fullName>
    </submittedName>
</protein>
<reference evidence="1" key="1">
    <citation type="submission" date="2014-09" db="EMBL/GenBank/DDBJ databases">
        <title>Genome sequence of the luminous mushroom Mycena chlorophos for searching fungal bioluminescence genes.</title>
        <authorList>
            <person name="Tanaka Y."/>
            <person name="Kasuga D."/>
            <person name="Oba Y."/>
            <person name="Hase S."/>
            <person name="Sato K."/>
            <person name="Oba Y."/>
            <person name="Sakakibara Y."/>
        </authorList>
    </citation>
    <scope>NUCLEOTIDE SEQUENCE</scope>
</reference>
<sequence length="141" mass="15652">MFTYLDLQPTRNGLDSAPTRANDDTTRLVELVEPSTPGIRCSQHRLSPLTSRIHSVYNGEYPIHETCMIVHDVPRIAFCSRSSRLSALTPTTAVPRLEAVNPCPFQPHDQPLQVISGRIRRKTAVYPAHGLGCLPRQLLAA</sequence>
<dbReference type="EMBL" id="DF838167">
    <property type="protein sequence ID" value="GAT42657.1"/>
    <property type="molecule type" value="Genomic_DNA"/>
</dbReference>
<keyword evidence="2" id="KW-1185">Reference proteome</keyword>
<accession>A0ABQ0KVG9</accession>
<name>A0ABQ0KVG9_MYCCL</name>